<dbReference type="STRING" id="394.NGR_c35170"/>
<dbReference type="InterPro" id="IPR035909">
    <property type="entry name" value="CheB_C"/>
</dbReference>
<dbReference type="SUPFAM" id="SSF47757">
    <property type="entry name" value="Chemotaxis receptor methyltransferase CheR, N-terminal domain"/>
    <property type="match status" value="1"/>
</dbReference>
<dbReference type="eggNOG" id="COG2201">
    <property type="taxonomic scope" value="Bacteria"/>
</dbReference>
<organism evidence="6 7">
    <name type="scientific">Sinorhizobium fredii (strain NBRC 101917 / NGR234)</name>
    <dbReference type="NCBI Taxonomy" id="394"/>
    <lineage>
        <taxon>Bacteria</taxon>
        <taxon>Pseudomonadati</taxon>
        <taxon>Pseudomonadota</taxon>
        <taxon>Alphaproteobacteria</taxon>
        <taxon>Hyphomicrobiales</taxon>
        <taxon>Rhizobiaceae</taxon>
        <taxon>Sinorhizobium/Ensifer group</taxon>
        <taxon>Sinorhizobium</taxon>
    </lineage>
</organism>
<evidence type="ECO:0000256" key="4">
    <source>
        <dbReference type="PROSITE-ProRule" id="PRU00050"/>
    </source>
</evidence>
<protein>
    <recommendedName>
        <fullName evidence="2">protein-glutamate methylesterase</fullName>
        <ecNumber evidence="2">3.1.1.61</ecNumber>
    </recommendedName>
</protein>
<feature type="active site" evidence="4">
    <location>
        <position position="15"/>
    </location>
</feature>
<dbReference type="GO" id="GO:0005737">
    <property type="term" value="C:cytoplasm"/>
    <property type="evidence" value="ECO:0007669"/>
    <property type="project" value="InterPro"/>
</dbReference>
<evidence type="ECO:0000256" key="3">
    <source>
        <dbReference type="ARBA" id="ARBA00048267"/>
    </source>
</evidence>
<dbReference type="GO" id="GO:0000156">
    <property type="term" value="F:phosphorelay response regulator activity"/>
    <property type="evidence" value="ECO:0007669"/>
    <property type="project" value="InterPro"/>
</dbReference>
<dbReference type="PANTHER" id="PTHR42872">
    <property type="entry name" value="PROTEIN-GLUTAMATE METHYLESTERASE/PROTEIN-GLUTAMINE GLUTAMINASE"/>
    <property type="match status" value="1"/>
</dbReference>
<keyword evidence="1 4" id="KW-0378">Hydrolase</keyword>
<dbReference type="CDD" id="cd16434">
    <property type="entry name" value="CheB-CheR_fusion"/>
    <property type="match status" value="1"/>
</dbReference>
<dbReference type="eggNOG" id="COG1352">
    <property type="taxonomic scope" value="Bacteria"/>
</dbReference>
<comment type="catalytic activity">
    <reaction evidence="3">
        <text>[protein]-L-glutamate 5-O-methyl ester + H2O = L-glutamyl-[protein] + methanol + H(+)</text>
        <dbReference type="Rhea" id="RHEA:23236"/>
        <dbReference type="Rhea" id="RHEA-COMP:10208"/>
        <dbReference type="Rhea" id="RHEA-COMP:10311"/>
        <dbReference type="ChEBI" id="CHEBI:15377"/>
        <dbReference type="ChEBI" id="CHEBI:15378"/>
        <dbReference type="ChEBI" id="CHEBI:17790"/>
        <dbReference type="ChEBI" id="CHEBI:29973"/>
        <dbReference type="ChEBI" id="CHEBI:82795"/>
        <dbReference type="EC" id="3.1.1.61"/>
    </reaction>
</comment>
<dbReference type="InterPro" id="IPR000673">
    <property type="entry name" value="Sig_transdc_resp-reg_Me-estase"/>
</dbReference>
<keyword evidence="4" id="KW-0145">Chemotaxis</keyword>
<name>C3MC16_SINFN</name>
<evidence type="ECO:0000256" key="1">
    <source>
        <dbReference type="ARBA" id="ARBA00022801"/>
    </source>
</evidence>
<dbReference type="HOGENOM" id="CLU_794263_0_0_5"/>
<keyword evidence="7" id="KW-1185">Reference proteome</keyword>
<dbReference type="InterPro" id="IPR022641">
    <property type="entry name" value="CheR_N"/>
</dbReference>
<dbReference type="PROSITE" id="PS50122">
    <property type="entry name" value="CHEB"/>
    <property type="match status" value="1"/>
</dbReference>
<dbReference type="EC" id="3.1.1.61" evidence="2"/>
<reference evidence="6 7" key="1">
    <citation type="journal article" date="2009" name="Appl. Environ. Microbiol.">
        <title>Rhizobium sp. strain NGR234 possesses a remarkable number of secretion systems.</title>
        <authorList>
            <person name="Schmeisser C."/>
            <person name="Liesegang H."/>
            <person name="Krysciak D."/>
            <person name="Bakkou N."/>
            <person name="Le Quere A."/>
            <person name="Wollherr A."/>
            <person name="Heinemeyer I."/>
            <person name="Morgenstern B."/>
            <person name="Pommerening-Roeser A."/>
            <person name="Flores M."/>
            <person name="Palacios R."/>
            <person name="Brenner S."/>
            <person name="Gottschalk G."/>
            <person name="Schmitz R.A."/>
            <person name="Broughton W.J."/>
            <person name="Perret X."/>
            <person name="Strittmatter A.W."/>
            <person name="Streit W.R."/>
        </authorList>
    </citation>
    <scope>NUCLEOTIDE SEQUENCE [LARGE SCALE GENOMIC DNA]</scope>
    <source>
        <strain evidence="7">NBRC 101917 / NGR234</strain>
    </source>
</reference>
<gene>
    <name evidence="6" type="ordered locus">NGR_c35170</name>
</gene>
<keyword evidence="6" id="KW-0489">Methyltransferase</keyword>
<dbReference type="PANTHER" id="PTHR42872:SF6">
    <property type="entry name" value="PROTEIN-GLUTAMATE METHYLESTERASE_PROTEIN-GLUTAMINE GLUTAMINASE"/>
    <property type="match status" value="1"/>
</dbReference>
<dbReference type="PATRIC" id="fig|394.7.peg.6368"/>
<evidence type="ECO:0000313" key="7">
    <source>
        <dbReference type="Proteomes" id="UP000001054"/>
    </source>
</evidence>
<dbReference type="KEGG" id="rhi:NGR_c35170"/>
<evidence type="ECO:0000256" key="2">
    <source>
        <dbReference type="ARBA" id="ARBA00039140"/>
    </source>
</evidence>
<dbReference type="OrthoDB" id="9791760at2"/>
<dbReference type="GO" id="GO:0008984">
    <property type="term" value="F:protein-glutamate methylesterase activity"/>
    <property type="evidence" value="ECO:0007669"/>
    <property type="project" value="UniProtKB-EC"/>
</dbReference>
<sequence>MDQHSDPPIVGIGASAGGVQALQTFFASIPTDTDAAFVVIVHLDPDARSELASILASRTQMPVTQVDDEARLEGNHVYVIAPNRRLKIADGTIAALPFEESRAHRAPIDLFFRSLAEQQGSGFAIVLTGAGADGAIGVKAIKEAGGIVLVQDPSEAEYASMPRSAIATEVADFVLPIRELTDQLAELLASPANLVSPLIRPNDEDTLGRILAHVRVRTGHDFSQYKRATILRRISRRAQVTRKESLPEYYAYLRDNVEEAQALFSDFLIFRSPPSFAIRQHSSHWPKTSYRNCSTAMRRATASGSGCPAAPPARRPTRSVSFCSRRRRVVISRRKSRSSAPISTSVRSR</sequence>
<dbReference type="EMBL" id="CP001389">
    <property type="protein sequence ID" value="ACP27241.1"/>
    <property type="molecule type" value="Genomic_DNA"/>
</dbReference>
<accession>C3MC16</accession>
<keyword evidence="6" id="KW-0808">Transferase</keyword>
<evidence type="ECO:0000259" key="5">
    <source>
        <dbReference type="PROSITE" id="PS50122"/>
    </source>
</evidence>
<dbReference type="Pfam" id="PF01339">
    <property type="entry name" value="CheB_methylest"/>
    <property type="match status" value="1"/>
</dbReference>
<dbReference type="Pfam" id="PF03705">
    <property type="entry name" value="CheR_N"/>
    <property type="match status" value="1"/>
</dbReference>
<feature type="active site" evidence="4">
    <location>
        <position position="133"/>
    </location>
</feature>
<feature type="active site" evidence="4">
    <location>
        <position position="42"/>
    </location>
</feature>
<dbReference type="GO" id="GO:0032259">
    <property type="term" value="P:methylation"/>
    <property type="evidence" value="ECO:0007669"/>
    <property type="project" value="UniProtKB-KW"/>
</dbReference>
<dbReference type="GO" id="GO:0006935">
    <property type="term" value="P:chemotaxis"/>
    <property type="evidence" value="ECO:0007669"/>
    <property type="project" value="UniProtKB-UniRule"/>
</dbReference>
<dbReference type="Gene3D" id="1.10.155.10">
    <property type="entry name" value="Chemotaxis receptor methyltransferase CheR, N-terminal domain"/>
    <property type="match status" value="1"/>
</dbReference>
<dbReference type="SUPFAM" id="SSF52738">
    <property type="entry name" value="Methylesterase CheB, C-terminal domain"/>
    <property type="match status" value="1"/>
</dbReference>
<dbReference type="Gene3D" id="3.40.50.180">
    <property type="entry name" value="Methylesterase CheB, C-terminal domain"/>
    <property type="match status" value="1"/>
</dbReference>
<dbReference type="InterPro" id="IPR036804">
    <property type="entry name" value="CheR_N_sf"/>
</dbReference>
<dbReference type="AlphaFoldDB" id="C3MC16"/>
<dbReference type="Proteomes" id="UP000001054">
    <property type="component" value="Chromosome"/>
</dbReference>
<evidence type="ECO:0000313" key="6">
    <source>
        <dbReference type="EMBL" id="ACP27241.1"/>
    </source>
</evidence>
<feature type="domain" description="CheB-type methylesterase" evidence="5">
    <location>
        <begin position="3"/>
        <end position="191"/>
    </location>
</feature>
<proteinExistence type="predicted"/>
<dbReference type="GO" id="GO:0008168">
    <property type="term" value="F:methyltransferase activity"/>
    <property type="evidence" value="ECO:0007669"/>
    <property type="project" value="UniProtKB-KW"/>
</dbReference>